<sequence>MFRTALFSPENNHQSYRAEFHSQAKAKNLIHHVKTCTWSDDSESSCCDIDEWLRDKWYFPDGNKTTFLRIRQRVMVTHDEANGKIRYRCVEKYGNIFLIRKKVYRPNRDGVICLGFSYTSEHDTEMNHLIRYNGPGVGNHLLSPQLVRRDESVSINTTCDLLYTEQKRPTARLTRSPPGCRIPTDIRGEWRYTLKIARRLIVDVKYMNLVLMDNSVVKLDCESRDGNMFLLRVKNYDPGKHDALMCLKIERIDFDPHYTYKLSRLNSGNVLHNQLRLLKPNEELHLHTHCDWIESPGIAEYLYPF</sequence>
<organism evidence="1 2">
    <name type="scientific">Acanthosepion pharaonis</name>
    <name type="common">Pharaoh cuttlefish</name>
    <name type="synonym">Sepia pharaonis</name>
    <dbReference type="NCBI Taxonomy" id="158019"/>
    <lineage>
        <taxon>Eukaryota</taxon>
        <taxon>Metazoa</taxon>
        <taxon>Spiralia</taxon>
        <taxon>Lophotrochozoa</taxon>
        <taxon>Mollusca</taxon>
        <taxon>Cephalopoda</taxon>
        <taxon>Coleoidea</taxon>
        <taxon>Decapodiformes</taxon>
        <taxon>Sepiida</taxon>
        <taxon>Sepiina</taxon>
        <taxon>Sepiidae</taxon>
        <taxon>Acanthosepion</taxon>
    </lineage>
</organism>
<evidence type="ECO:0000313" key="1">
    <source>
        <dbReference type="EMBL" id="CAE1268129.1"/>
    </source>
</evidence>
<reference evidence="1" key="1">
    <citation type="submission" date="2021-01" db="EMBL/GenBank/DDBJ databases">
        <authorList>
            <person name="Li R."/>
            <person name="Bekaert M."/>
        </authorList>
    </citation>
    <scope>NUCLEOTIDE SEQUENCE</scope>
    <source>
        <strain evidence="1">Farmed</strain>
    </source>
</reference>
<gene>
    <name evidence="1" type="ORF">SPHA_36003</name>
</gene>
<dbReference type="Proteomes" id="UP000597762">
    <property type="component" value="Unassembled WGS sequence"/>
</dbReference>
<accession>A0A812CIH7</accession>
<keyword evidence="2" id="KW-1185">Reference proteome</keyword>
<dbReference type="EMBL" id="CAHIKZ030001558">
    <property type="protein sequence ID" value="CAE1268129.1"/>
    <property type="molecule type" value="Genomic_DNA"/>
</dbReference>
<name>A0A812CIH7_ACAPH</name>
<dbReference type="AlphaFoldDB" id="A0A812CIH7"/>
<protein>
    <submittedName>
        <fullName evidence="1">Uncharacterized protein</fullName>
    </submittedName>
</protein>
<proteinExistence type="predicted"/>
<dbReference type="OrthoDB" id="6043197at2759"/>
<comment type="caution">
    <text evidence="1">The sequence shown here is derived from an EMBL/GenBank/DDBJ whole genome shotgun (WGS) entry which is preliminary data.</text>
</comment>
<evidence type="ECO:0000313" key="2">
    <source>
        <dbReference type="Proteomes" id="UP000597762"/>
    </source>
</evidence>